<dbReference type="Ensembl" id="ENSGMOT00000040548.1">
    <property type="protein sequence ID" value="ENSGMOP00000059306.1"/>
    <property type="gene ID" value="ENSGMOG00000037016.1"/>
</dbReference>
<reference evidence="18" key="1">
    <citation type="submission" date="2025-08" db="UniProtKB">
        <authorList>
            <consortium name="Ensembl"/>
        </authorList>
    </citation>
    <scope>IDENTIFICATION</scope>
</reference>
<dbReference type="GeneTree" id="ENSGT00940000158394"/>
<evidence type="ECO:0000256" key="6">
    <source>
        <dbReference type="ARBA" id="ARBA00022737"/>
    </source>
</evidence>
<name>A0A8C5CE83_GADMO</name>
<dbReference type="GO" id="GO:0048511">
    <property type="term" value="P:rhythmic process"/>
    <property type="evidence" value="ECO:0007669"/>
    <property type="project" value="UniProtKB-KW"/>
</dbReference>
<dbReference type="InterPro" id="IPR013087">
    <property type="entry name" value="Znf_C2H2_type"/>
</dbReference>
<reference evidence="18" key="2">
    <citation type="submission" date="2025-09" db="UniProtKB">
        <authorList>
            <consortium name="Ensembl"/>
        </authorList>
    </citation>
    <scope>IDENTIFICATION</scope>
</reference>
<dbReference type="Gene3D" id="3.30.160.60">
    <property type="entry name" value="Classic Zinc Finger"/>
    <property type="match status" value="3"/>
</dbReference>
<feature type="domain" description="C2H2-type" evidence="17">
    <location>
        <begin position="227"/>
        <end position="254"/>
    </location>
</feature>
<evidence type="ECO:0000256" key="14">
    <source>
        <dbReference type="ARBA" id="ARBA00023242"/>
    </source>
</evidence>
<organism evidence="18 19">
    <name type="scientific">Gadus morhua</name>
    <name type="common">Atlantic cod</name>
    <dbReference type="NCBI Taxonomy" id="8049"/>
    <lineage>
        <taxon>Eukaryota</taxon>
        <taxon>Metazoa</taxon>
        <taxon>Chordata</taxon>
        <taxon>Craniata</taxon>
        <taxon>Vertebrata</taxon>
        <taxon>Euteleostomi</taxon>
        <taxon>Actinopterygii</taxon>
        <taxon>Neopterygii</taxon>
        <taxon>Teleostei</taxon>
        <taxon>Neoteleostei</taxon>
        <taxon>Acanthomorphata</taxon>
        <taxon>Zeiogadaria</taxon>
        <taxon>Gadariae</taxon>
        <taxon>Gadiformes</taxon>
        <taxon>Gadoidei</taxon>
        <taxon>Gadidae</taxon>
        <taxon>Gadus</taxon>
    </lineage>
</organism>
<protein>
    <submittedName>
        <fullName evidence="18">Early growth response 2</fullName>
    </submittedName>
</protein>
<dbReference type="GO" id="GO:0000981">
    <property type="term" value="F:DNA-binding transcription factor activity, RNA polymerase II-specific"/>
    <property type="evidence" value="ECO:0007669"/>
    <property type="project" value="TreeGrafter"/>
</dbReference>
<gene>
    <name evidence="18" type="primary">egr2a</name>
</gene>
<keyword evidence="12" id="KW-0010">Activator</keyword>
<evidence type="ECO:0000256" key="13">
    <source>
        <dbReference type="ARBA" id="ARBA00023163"/>
    </source>
</evidence>
<dbReference type="SUPFAM" id="SSF57667">
    <property type="entry name" value="beta-beta-alpha zinc fingers"/>
    <property type="match status" value="2"/>
</dbReference>
<dbReference type="PANTHER" id="PTHR23235:SF42">
    <property type="entry name" value="EARLY GROWTH RESPONSE PROTEIN 1"/>
    <property type="match status" value="1"/>
</dbReference>
<evidence type="ECO:0000256" key="8">
    <source>
        <dbReference type="ARBA" id="ARBA00022833"/>
    </source>
</evidence>
<sequence>MAHGQPDVSHMYAAPHPPPSYACSADLYPDPSASYLATSTCAVSYHHHHHHHPAPPYSPKPPPADGPLLPLLPDYGGFYPPACQRDPPGPAFPERKTLAYPLESLRLPPPPLTPLNTIRNFTLAPPGPAPQGPVMAAAFGHHSLPLRPILRPRKYPTRPSKTPVHQRPYPCPADGCDRRFSRSDELSRHVRIHTGHKPFQCRVCLRAFSRSDHLTTHIRTHTGEKPFCCDTCGRKFARSDERRRHLKIHQRQKDKKAC</sequence>
<dbReference type="AlphaFoldDB" id="A0A8C5CE83"/>
<keyword evidence="6" id="KW-0677">Repeat</keyword>
<dbReference type="PROSITE" id="PS50157">
    <property type="entry name" value="ZINC_FINGER_C2H2_2"/>
    <property type="match status" value="3"/>
</dbReference>
<dbReference type="GO" id="GO:0005634">
    <property type="term" value="C:nucleus"/>
    <property type="evidence" value="ECO:0007669"/>
    <property type="project" value="UniProtKB-SubCell"/>
</dbReference>
<evidence type="ECO:0000256" key="12">
    <source>
        <dbReference type="ARBA" id="ARBA00023159"/>
    </source>
</evidence>
<keyword evidence="7 15" id="KW-0863">Zinc-finger</keyword>
<evidence type="ECO:0000256" key="1">
    <source>
        <dbReference type="ARBA" id="ARBA00004123"/>
    </source>
</evidence>
<dbReference type="GO" id="GO:0005737">
    <property type="term" value="C:cytoplasm"/>
    <property type="evidence" value="ECO:0007669"/>
    <property type="project" value="UniProtKB-SubCell"/>
</dbReference>
<dbReference type="Proteomes" id="UP000694546">
    <property type="component" value="Chromosome 15"/>
</dbReference>
<dbReference type="SMART" id="SM00355">
    <property type="entry name" value="ZnF_C2H2"/>
    <property type="match status" value="3"/>
</dbReference>
<evidence type="ECO:0000256" key="4">
    <source>
        <dbReference type="ARBA" id="ARBA00022490"/>
    </source>
</evidence>
<keyword evidence="5" id="KW-0479">Metal-binding</keyword>
<dbReference type="PROSITE" id="PS00028">
    <property type="entry name" value="ZINC_FINGER_C2H2_1"/>
    <property type="match status" value="3"/>
</dbReference>
<dbReference type="OMA" id="SGEMYQD"/>
<accession>A0A8C5CE83</accession>
<dbReference type="GO" id="GO:0008270">
    <property type="term" value="F:zinc ion binding"/>
    <property type="evidence" value="ECO:0007669"/>
    <property type="project" value="UniProtKB-KW"/>
</dbReference>
<evidence type="ECO:0000313" key="18">
    <source>
        <dbReference type="Ensembl" id="ENSGMOP00000059306.1"/>
    </source>
</evidence>
<dbReference type="Pfam" id="PF00096">
    <property type="entry name" value="zf-C2H2"/>
    <property type="match status" value="3"/>
</dbReference>
<evidence type="ECO:0000256" key="2">
    <source>
        <dbReference type="ARBA" id="ARBA00004496"/>
    </source>
</evidence>
<keyword evidence="14" id="KW-0539">Nucleus</keyword>
<keyword evidence="11" id="KW-0238">DNA-binding</keyword>
<evidence type="ECO:0000256" key="10">
    <source>
        <dbReference type="ARBA" id="ARBA00023108"/>
    </source>
</evidence>
<evidence type="ECO:0000313" key="19">
    <source>
        <dbReference type="Proteomes" id="UP000694546"/>
    </source>
</evidence>
<keyword evidence="19" id="KW-1185">Reference proteome</keyword>
<dbReference type="OrthoDB" id="10018191at2759"/>
<keyword evidence="9" id="KW-0805">Transcription regulation</keyword>
<feature type="domain" description="C2H2-type" evidence="17">
    <location>
        <begin position="199"/>
        <end position="226"/>
    </location>
</feature>
<evidence type="ECO:0000256" key="5">
    <source>
        <dbReference type="ARBA" id="ARBA00022723"/>
    </source>
</evidence>
<dbReference type="PANTHER" id="PTHR23235">
    <property type="entry name" value="KRUEPPEL-LIKE TRANSCRIPTION FACTOR"/>
    <property type="match status" value="1"/>
</dbReference>
<comment type="subcellular location">
    <subcellularLocation>
        <location evidence="2">Cytoplasm</location>
    </subcellularLocation>
    <subcellularLocation>
        <location evidence="1">Nucleus</location>
    </subcellularLocation>
</comment>
<keyword evidence="4" id="KW-0963">Cytoplasm</keyword>
<evidence type="ECO:0000256" key="15">
    <source>
        <dbReference type="PROSITE-ProRule" id="PRU00042"/>
    </source>
</evidence>
<evidence type="ECO:0000256" key="11">
    <source>
        <dbReference type="ARBA" id="ARBA00023125"/>
    </source>
</evidence>
<proteinExistence type="inferred from homology"/>
<comment type="similarity">
    <text evidence="3">Belongs to the EGR C2H2-type zinc-finger protein family.</text>
</comment>
<keyword evidence="8" id="KW-0862">Zinc</keyword>
<feature type="domain" description="C2H2-type" evidence="17">
    <location>
        <begin position="169"/>
        <end position="198"/>
    </location>
</feature>
<evidence type="ECO:0000256" key="9">
    <source>
        <dbReference type="ARBA" id="ARBA00023015"/>
    </source>
</evidence>
<evidence type="ECO:0000256" key="16">
    <source>
        <dbReference type="SAM" id="MobiDB-lite"/>
    </source>
</evidence>
<evidence type="ECO:0000259" key="17">
    <source>
        <dbReference type="PROSITE" id="PS50157"/>
    </source>
</evidence>
<dbReference type="GO" id="GO:0000978">
    <property type="term" value="F:RNA polymerase II cis-regulatory region sequence-specific DNA binding"/>
    <property type="evidence" value="ECO:0007669"/>
    <property type="project" value="TreeGrafter"/>
</dbReference>
<dbReference type="InterPro" id="IPR036236">
    <property type="entry name" value="Znf_C2H2_sf"/>
</dbReference>
<evidence type="ECO:0000256" key="7">
    <source>
        <dbReference type="ARBA" id="ARBA00022771"/>
    </source>
</evidence>
<keyword evidence="13" id="KW-0804">Transcription</keyword>
<evidence type="ECO:0000256" key="3">
    <source>
        <dbReference type="ARBA" id="ARBA00005682"/>
    </source>
</evidence>
<feature type="region of interest" description="Disordered" evidence="16">
    <location>
        <begin position="149"/>
        <end position="168"/>
    </location>
</feature>
<keyword evidence="10" id="KW-0090">Biological rhythms</keyword>